<organism evidence="2 3">
    <name type="scientific">Rotaria magnacalcarata</name>
    <dbReference type="NCBI Taxonomy" id="392030"/>
    <lineage>
        <taxon>Eukaryota</taxon>
        <taxon>Metazoa</taxon>
        <taxon>Spiralia</taxon>
        <taxon>Gnathifera</taxon>
        <taxon>Rotifera</taxon>
        <taxon>Eurotatoria</taxon>
        <taxon>Bdelloidea</taxon>
        <taxon>Philodinida</taxon>
        <taxon>Philodinidae</taxon>
        <taxon>Rotaria</taxon>
    </lineage>
</organism>
<accession>A0A821J5I5</accession>
<sequence>MDLNFVQHQPSSSRPSSANKRGGESGKRSSHFEVSDFVIPSTTTNQKPQSR</sequence>
<feature type="compositionally biased region" description="Polar residues" evidence="1">
    <location>
        <begin position="1"/>
        <end position="19"/>
    </location>
</feature>
<feature type="non-terminal residue" evidence="2">
    <location>
        <position position="51"/>
    </location>
</feature>
<evidence type="ECO:0000313" key="2">
    <source>
        <dbReference type="EMBL" id="CAF4712779.1"/>
    </source>
</evidence>
<comment type="caution">
    <text evidence="2">The sequence shown here is derived from an EMBL/GenBank/DDBJ whole genome shotgun (WGS) entry which is preliminary data.</text>
</comment>
<gene>
    <name evidence="2" type="ORF">OVN521_LOCUS48801</name>
</gene>
<feature type="compositionally biased region" description="Basic and acidic residues" evidence="1">
    <location>
        <begin position="21"/>
        <end position="34"/>
    </location>
</feature>
<dbReference type="Proteomes" id="UP000663866">
    <property type="component" value="Unassembled WGS sequence"/>
</dbReference>
<dbReference type="AlphaFoldDB" id="A0A821J5I5"/>
<dbReference type="EMBL" id="CAJOBG010103498">
    <property type="protein sequence ID" value="CAF4712779.1"/>
    <property type="molecule type" value="Genomic_DNA"/>
</dbReference>
<reference evidence="2" key="1">
    <citation type="submission" date="2021-02" db="EMBL/GenBank/DDBJ databases">
        <authorList>
            <person name="Nowell W R."/>
        </authorList>
    </citation>
    <scope>NUCLEOTIDE SEQUENCE</scope>
</reference>
<evidence type="ECO:0000256" key="1">
    <source>
        <dbReference type="SAM" id="MobiDB-lite"/>
    </source>
</evidence>
<keyword evidence="3" id="KW-1185">Reference proteome</keyword>
<name>A0A821J5I5_9BILA</name>
<feature type="compositionally biased region" description="Polar residues" evidence="1">
    <location>
        <begin position="40"/>
        <end position="51"/>
    </location>
</feature>
<feature type="region of interest" description="Disordered" evidence="1">
    <location>
        <begin position="1"/>
        <end position="51"/>
    </location>
</feature>
<protein>
    <submittedName>
        <fullName evidence="2">Uncharacterized protein</fullName>
    </submittedName>
</protein>
<proteinExistence type="predicted"/>
<evidence type="ECO:0000313" key="3">
    <source>
        <dbReference type="Proteomes" id="UP000663866"/>
    </source>
</evidence>